<gene>
    <name evidence="3" type="ORF">PKF023_09140</name>
</gene>
<dbReference type="KEGG" id="pyt:PKF023_09140"/>
<dbReference type="RefSeq" id="WP_281743493.1">
    <property type="nucleotide sequence ID" value="NZ_AP026973.1"/>
</dbReference>
<feature type="signal peptide" evidence="2">
    <location>
        <begin position="1"/>
        <end position="23"/>
    </location>
</feature>
<dbReference type="SUPFAM" id="SSF56925">
    <property type="entry name" value="OMPA-like"/>
    <property type="match status" value="1"/>
</dbReference>
<dbReference type="AlphaFoldDB" id="A0A9C7FBF3"/>
<feature type="chain" id="PRO_5039305596" description="Outer membrane protein beta-barrel domain-containing protein" evidence="2">
    <location>
        <begin position="24"/>
        <end position="231"/>
    </location>
</feature>
<organism evidence="3">
    <name type="scientific">Polynucleobacter yangtzensis</name>
    <dbReference type="NCBI Taxonomy" id="1743159"/>
    <lineage>
        <taxon>Bacteria</taxon>
        <taxon>Pseudomonadati</taxon>
        <taxon>Pseudomonadota</taxon>
        <taxon>Betaproteobacteria</taxon>
        <taxon>Burkholderiales</taxon>
        <taxon>Burkholderiaceae</taxon>
        <taxon>Polynucleobacter</taxon>
    </lineage>
</organism>
<evidence type="ECO:0000256" key="1">
    <source>
        <dbReference type="ARBA" id="ARBA00004442"/>
    </source>
</evidence>
<dbReference type="GO" id="GO:0009279">
    <property type="term" value="C:cell outer membrane"/>
    <property type="evidence" value="ECO:0007669"/>
    <property type="project" value="UniProtKB-SubCell"/>
</dbReference>
<comment type="subcellular location">
    <subcellularLocation>
        <location evidence="1">Cell outer membrane</location>
    </subcellularLocation>
</comment>
<dbReference type="EMBL" id="AP026973">
    <property type="protein sequence ID" value="BDT77111.1"/>
    <property type="molecule type" value="Genomic_DNA"/>
</dbReference>
<sequence>MKTVKTSALVLAMAGVFATSANAQSAKANPWEGFYAEAAVGWGQFNPTISSASIQTARGTLPVTTQQDNLSSGKNKIGLGYTFGIDDKYTLGIAASYSLGASSAANGSFWVTGSPSTAKWFKYQIKDVWSVTLNPGYAIDKDKLAYAKVGMTGNTMGINGQTANYQTVNFTGYVLGLGYKQLVTKSIYVLGEVNYAGISSKTATIQTSSGPLTGNVGGSGVDVMVGLGYKF</sequence>
<dbReference type="InterPro" id="IPR011250">
    <property type="entry name" value="OMP/PagP_B-barrel"/>
</dbReference>
<protein>
    <recommendedName>
        <fullName evidence="4">Outer membrane protein beta-barrel domain-containing protein</fullName>
    </recommendedName>
</protein>
<evidence type="ECO:0000256" key="2">
    <source>
        <dbReference type="SAM" id="SignalP"/>
    </source>
</evidence>
<reference evidence="3" key="1">
    <citation type="submission" date="2022-11" db="EMBL/GenBank/DDBJ databases">
        <title>Complete Genome Sequences of three Polynucleobacter sp. Subcluster PnecC Strains KF022, KF023, and KF032 Isolated from a Shallow Eutrophic Lake in Japan.</title>
        <authorList>
            <person name="Ogata Y."/>
            <person name="Watanabe K."/>
            <person name="Takemine S."/>
            <person name="Shindo C."/>
            <person name="Kurokawa R."/>
            <person name="Suda W."/>
        </authorList>
    </citation>
    <scope>NUCLEOTIDE SEQUENCE</scope>
    <source>
        <strain evidence="3">KF023</strain>
    </source>
</reference>
<evidence type="ECO:0008006" key="4">
    <source>
        <dbReference type="Google" id="ProtNLM"/>
    </source>
</evidence>
<accession>A0A9C7FBF3</accession>
<keyword evidence="2" id="KW-0732">Signal</keyword>
<name>A0A9C7FBF3_9BURK</name>
<evidence type="ECO:0000313" key="3">
    <source>
        <dbReference type="EMBL" id="BDT77111.1"/>
    </source>
</evidence>
<dbReference type="Proteomes" id="UP001211097">
    <property type="component" value="Chromosome"/>
</dbReference>
<proteinExistence type="predicted"/>